<evidence type="ECO:0000256" key="6">
    <source>
        <dbReference type="SAM" id="Phobius"/>
    </source>
</evidence>
<protein>
    <recommendedName>
        <fullName evidence="7">Cardiolipin synthase N-terminal domain-containing protein</fullName>
    </recommendedName>
</protein>
<dbReference type="AlphaFoldDB" id="A0A317ZFS7"/>
<reference evidence="8 9" key="1">
    <citation type="submission" date="2018-05" db="EMBL/GenBank/DDBJ databases">
        <title>Coraliomargarita sinensis sp. nov., isolated from a marine solar saltern.</title>
        <authorList>
            <person name="Zhou L.Y."/>
        </authorList>
    </citation>
    <scope>NUCLEOTIDE SEQUENCE [LARGE SCALE GENOMIC DNA]</scope>
    <source>
        <strain evidence="8 9">WN38</strain>
    </source>
</reference>
<comment type="subcellular location">
    <subcellularLocation>
        <location evidence="1">Cell membrane</location>
        <topology evidence="1">Multi-pass membrane protein</topology>
    </subcellularLocation>
</comment>
<evidence type="ECO:0000256" key="4">
    <source>
        <dbReference type="ARBA" id="ARBA00022989"/>
    </source>
</evidence>
<accession>A0A317ZFS7</accession>
<name>A0A317ZFS7_9BACT</name>
<dbReference type="InterPro" id="IPR027379">
    <property type="entry name" value="CLS_N"/>
</dbReference>
<evidence type="ECO:0000313" key="8">
    <source>
        <dbReference type="EMBL" id="PXA03053.1"/>
    </source>
</evidence>
<feature type="transmembrane region" description="Helical" evidence="6">
    <location>
        <begin position="18"/>
        <end position="38"/>
    </location>
</feature>
<dbReference type="GO" id="GO:0005886">
    <property type="term" value="C:plasma membrane"/>
    <property type="evidence" value="ECO:0007669"/>
    <property type="project" value="UniProtKB-SubCell"/>
</dbReference>
<comment type="caution">
    <text evidence="8">The sequence shown here is derived from an EMBL/GenBank/DDBJ whole genome shotgun (WGS) entry which is preliminary data.</text>
</comment>
<dbReference type="RefSeq" id="WP_110132108.1">
    <property type="nucleotide sequence ID" value="NZ_QHJQ01000013.1"/>
</dbReference>
<evidence type="ECO:0000259" key="7">
    <source>
        <dbReference type="Pfam" id="PF13396"/>
    </source>
</evidence>
<evidence type="ECO:0000256" key="3">
    <source>
        <dbReference type="ARBA" id="ARBA00022692"/>
    </source>
</evidence>
<sequence length="80" mass="8757">MRPHVISGFLQNISGAEILVLFAVLGYGLSICYLVHCAMNTKMNGTMKGVWLLVVFLIPVFGPTAYLLAGRQGQTCKRRA</sequence>
<evidence type="ECO:0000256" key="2">
    <source>
        <dbReference type="ARBA" id="ARBA00022475"/>
    </source>
</evidence>
<dbReference type="Pfam" id="PF13396">
    <property type="entry name" value="PLDc_N"/>
    <property type="match status" value="1"/>
</dbReference>
<feature type="transmembrane region" description="Helical" evidence="6">
    <location>
        <begin position="50"/>
        <end position="69"/>
    </location>
</feature>
<keyword evidence="2" id="KW-1003">Cell membrane</keyword>
<evidence type="ECO:0000313" key="9">
    <source>
        <dbReference type="Proteomes" id="UP000247099"/>
    </source>
</evidence>
<dbReference type="EMBL" id="QHJQ01000013">
    <property type="protein sequence ID" value="PXA03053.1"/>
    <property type="molecule type" value="Genomic_DNA"/>
</dbReference>
<evidence type="ECO:0000256" key="1">
    <source>
        <dbReference type="ARBA" id="ARBA00004651"/>
    </source>
</evidence>
<dbReference type="OrthoDB" id="3298527at2"/>
<organism evidence="8 9">
    <name type="scientific">Coraliomargarita sinensis</name>
    <dbReference type="NCBI Taxonomy" id="2174842"/>
    <lineage>
        <taxon>Bacteria</taxon>
        <taxon>Pseudomonadati</taxon>
        <taxon>Verrucomicrobiota</taxon>
        <taxon>Opitutia</taxon>
        <taxon>Puniceicoccales</taxon>
        <taxon>Coraliomargaritaceae</taxon>
        <taxon>Coraliomargarita</taxon>
    </lineage>
</organism>
<proteinExistence type="predicted"/>
<gene>
    <name evidence="8" type="ORF">DDZ13_14145</name>
</gene>
<feature type="domain" description="Cardiolipin synthase N-terminal" evidence="7">
    <location>
        <begin position="34"/>
        <end position="71"/>
    </location>
</feature>
<dbReference type="Proteomes" id="UP000247099">
    <property type="component" value="Unassembled WGS sequence"/>
</dbReference>
<dbReference type="InParanoid" id="A0A317ZFS7"/>
<evidence type="ECO:0000256" key="5">
    <source>
        <dbReference type="ARBA" id="ARBA00023136"/>
    </source>
</evidence>
<keyword evidence="5 6" id="KW-0472">Membrane</keyword>
<keyword evidence="4 6" id="KW-1133">Transmembrane helix</keyword>
<keyword evidence="3 6" id="KW-0812">Transmembrane</keyword>
<keyword evidence="9" id="KW-1185">Reference proteome</keyword>